<protein>
    <submittedName>
        <fullName evidence="2">Uncharacterized protein</fullName>
    </submittedName>
</protein>
<dbReference type="EMBL" id="KE504157">
    <property type="protein sequence ID" value="EPS99406.1"/>
    <property type="molecule type" value="Genomic_DNA"/>
</dbReference>
<dbReference type="HOGENOM" id="CLU_2158425_0_0_1"/>
<feature type="region of interest" description="Disordered" evidence="1">
    <location>
        <begin position="28"/>
        <end position="76"/>
    </location>
</feature>
<evidence type="ECO:0000313" key="2">
    <source>
        <dbReference type="EMBL" id="EPS99406.1"/>
    </source>
</evidence>
<evidence type="ECO:0000313" key="3">
    <source>
        <dbReference type="Proteomes" id="UP000015241"/>
    </source>
</evidence>
<reference evidence="2 3" key="1">
    <citation type="journal article" date="2012" name="Science">
        <title>The Paleozoic origin of enzymatic lignin decomposition reconstructed from 31 fungal genomes.</title>
        <authorList>
            <person name="Floudas D."/>
            <person name="Binder M."/>
            <person name="Riley R."/>
            <person name="Barry K."/>
            <person name="Blanchette R.A."/>
            <person name="Henrissat B."/>
            <person name="Martinez A.T."/>
            <person name="Otillar R."/>
            <person name="Spatafora J.W."/>
            <person name="Yadav J.S."/>
            <person name="Aerts A."/>
            <person name="Benoit I."/>
            <person name="Boyd A."/>
            <person name="Carlson A."/>
            <person name="Copeland A."/>
            <person name="Coutinho P.M."/>
            <person name="de Vries R.P."/>
            <person name="Ferreira P."/>
            <person name="Findley K."/>
            <person name="Foster B."/>
            <person name="Gaskell J."/>
            <person name="Glotzer D."/>
            <person name="Gorecki P."/>
            <person name="Heitman J."/>
            <person name="Hesse C."/>
            <person name="Hori C."/>
            <person name="Igarashi K."/>
            <person name="Jurgens J.A."/>
            <person name="Kallen N."/>
            <person name="Kersten P."/>
            <person name="Kohler A."/>
            <person name="Kuees U."/>
            <person name="Kumar T.K.A."/>
            <person name="Kuo A."/>
            <person name="LaButti K."/>
            <person name="Larrondo L.F."/>
            <person name="Lindquist E."/>
            <person name="Ling A."/>
            <person name="Lombard V."/>
            <person name="Lucas S."/>
            <person name="Lundell T."/>
            <person name="Martin R."/>
            <person name="McLaughlin D.J."/>
            <person name="Morgenstern I."/>
            <person name="Morin E."/>
            <person name="Murat C."/>
            <person name="Nagy L.G."/>
            <person name="Nolan M."/>
            <person name="Ohm R.A."/>
            <person name="Patyshakuliyeva A."/>
            <person name="Rokas A."/>
            <person name="Ruiz-Duenas F.J."/>
            <person name="Sabat G."/>
            <person name="Salamov A."/>
            <person name="Samejima M."/>
            <person name="Schmutz J."/>
            <person name="Slot J.C."/>
            <person name="St John F."/>
            <person name="Stenlid J."/>
            <person name="Sun H."/>
            <person name="Sun S."/>
            <person name="Syed K."/>
            <person name="Tsang A."/>
            <person name="Wiebenga A."/>
            <person name="Young D."/>
            <person name="Pisabarro A."/>
            <person name="Eastwood D.C."/>
            <person name="Martin F."/>
            <person name="Cullen D."/>
            <person name="Grigoriev I.V."/>
            <person name="Hibbett D.S."/>
        </authorList>
    </citation>
    <scope>NUCLEOTIDE SEQUENCE</scope>
    <source>
        <strain evidence="3">FP-58527</strain>
    </source>
</reference>
<organism evidence="2 3">
    <name type="scientific">Fomitopsis schrenkii</name>
    <name type="common">Brown rot fungus</name>
    <dbReference type="NCBI Taxonomy" id="2126942"/>
    <lineage>
        <taxon>Eukaryota</taxon>
        <taxon>Fungi</taxon>
        <taxon>Dikarya</taxon>
        <taxon>Basidiomycota</taxon>
        <taxon>Agaricomycotina</taxon>
        <taxon>Agaricomycetes</taxon>
        <taxon>Polyporales</taxon>
        <taxon>Fomitopsis</taxon>
    </lineage>
</organism>
<dbReference type="InParanoid" id="S8E2L4"/>
<name>S8E2L4_FOMSC</name>
<feature type="compositionally biased region" description="Acidic residues" evidence="1">
    <location>
        <begin position="39"/>
        <end position="50"/>
    </location>
</feature>
<sequence length="111" mass="12249">MPLIRPSGGIDSETSTLVNYGMSEDTLDSYVLEPLPERDSEDDGYLEEENTAWSARSSKKQKVKSHSALPASARAGRDTQLTIQTLQFLSGVLYEPRTRSSATGNRASLRR</sequence>
<dbReference type="AlphaFoldDB" id="S8E2L4"/>
<dbReference type="OrthoDB" id="10500002at2759"/>
<proteinExistence type="predicted"/>
<keyword evidence="3" id="KW-1185">Reference proteome</keyword>
<accession>S8E2L4</accession>
<dbReference type="Proteomes" id="UP000015241">
    <property type="component" value="Unassembled WGS sequence"/>
</dbReference>
<evidence type="ECO:0000256" key="1">
    <source>
        <dbReference type="SAM" id="MobiDB-lite"/>
    </source>
</evidence>
<gene>
    <name evidence="2" type="ORF">FOMPIDRAFT_1017114</name>
</gene>